<organism evidence="7 8">
    <name type="scientific">Methylocystis hirsuta</name>
    <dbReference type="NCBI Taxonomy" id="369798"/>
    <lineage>
        <taxon>Bacteria</taxon>
        <taxon>Pseudomonadati</taxon>
        <taxon>Pseudomonadota</taxon>
        <taxon>Alphaproteobacteria</taxon>
        <taxon>Hyphomicrobiales</taxon>
        <taxon>Methylocystaceae</taxon>
        <taxon>Methylocystis</taxon>
    </lineage>
</organism>
<keyword evidence="2 4" id="KW-0238">DNA-binding</keyword>
<evidence type="ECO:0000256" key="5">
    <source>
        <dbReference type="SAM" id="MobiDB-lite"/>
    </source>
</evidence>
<protein>
    <submittedName>
        <fullName evidence="7">TetR/AcrR family transcriptional regulator</fullName>
    </submittedName>
</protein>
<sequence length="210" mass="23937">MSRFRKEDWLTLGAKLLAEEGSGALTIDRLTAVAQRTRGSFYHHFEDRDAFVRAMMERWRAHVIDEAGKRYEQAQSPNELRRLMREQPMALDHKFERALRRFAASEPIVRQAVAEVDAKRIEGLACVLSHIDPDLDDPQSAAYVQYAALVGLQWLVDDTNDPRTRGILNAGNRIFRLNDEDEPASKKSAQKKKSMVPVKSCSAETRAKQK</sequence>
<dbReference type="Pfam" id="PF00440">
    <property type="entry name" value="TetR_N"/>
    <property type="match status" value="1"/>
</dbReference>
<dbReference type="Proteomes" id="UP000268623">
    <property type="component" value="Unassembled WGS sequence"/>
</dbReference>
<dbReference type="InterPro" id="IPR001647">
    <property type="entry name" value="HTH_TetR"/>
</dbReference>
<dbReference type="PROSITE" id="PS50977">
    <property type="entry name" value="HTH_TETR_2"/>
    <property type="match status" value="1"/>
</dbReference>
<keyword evidence="1" id="KW-0805">Transcription regulation</keyword>
<dbReference type="RefSeq" id="WP_123174293.1">
    <property type="nucleotide sequence ID" value="NZ_QWDD01000001.1"/>
</dbReference>
<proteinExistence type="predicted"/>
<evidence type="ECO:0000313" key="8">
    <source>
        <dbReference type="Proteomes" id="UP000268623"/>
    </source>
</evidence>
<evidence type="ECO:0000256" key="4">
    <source>
        <dbReference type="PROSITE-ProRule" id="PRU00335"/>
    </source>
</evidence>
<accession>A0A3M9XJF6</accession>
<dbReference type="InterPro" id="IPR009057">
    <property type="entry name" value="Homeodomain-like_sf"/>
</dbReference>
<reference evidence="7 8" key="1">
    <citation type="submission" date="2018-08" db="EMBL/GenBank/DDBJ databases">
        <title>Genome sequence of Methylocystis hirsuta CSC1, a methanotroph able to accumulate PHAs.</title>
        <authorList>
            <person name="Bordel S."/>
            <person name="Rodriguez E."/>
            <person name="Gancedo J."/>
            <person name="Munoz R."/>
        </authorList>
    </citation>
    <scope>NUCLEOTIDE SEQUENCE [LARGE SCALE GENOMIC DNA]</scope>
    <source>
        <strain evidence="7 8">CSC1</strain>
    </source>
</reference>
<evidence type="ECO:0000256" key="3">
    <source>
        <dbReference type="ARBA" id="ARBA00023163"/>
    </source>
</evidence>
<gene>
    <name evidence="7" type="ORF">D1O30_00275</name>
</gene>
<evidence type="ECO:0000313" key="7">
    <source>
        <dbReference type="EMBL" id="RNJ48289.1"/>
    </source>
</evidence>
<comment type="caution">
    <text evidence="7">The sequence shown here is derived from an EMBL/GenBank/DDBJ whole genome shotgun (WGS) entry which is preliminary data.</text>
</comment>
<dbReference type="EMBL" id="QWDD01000001">
    <property type="protein sequence ID" value="RNJ48289.1"/>
    <property type="molecule type" value="Genomic_DNA"/>
</dbReference>
<dbReference type="OrthoDB" id="3218408at2"/>
<dbReference type="Gene3D" id="1.10.357.10">
    <property type="entry name" value="Tetracycline Repressor, domain 2"/>
    <property type="match status" value="1"/>
</dbReference>
<dbReference type="PANTHER" id="PTHR47506:SF1">
    <property type="entry name" value="HTH-TYPE TRANSCRIPTIONAL REGULATOR YJDC"/>
    <property type="match status" value="1"/>
</dbReference>
<feature type="domain" description="HTH tetR-type" evidence="6">
    <location>
        <begin position="3"/>
        <end position="63"/>
    </location>
</feature>
<feature type="region of interest" description="Disordered" evidence="5">
    <location>
        <begin position="178"/>
        <end position="210"/>
    </location>
</feature>
<keyword evidence="3" id="KW-0804">Transcription</keyword>
<dbReference type="PANTHER" id="PTHR47506">
    <property type="entry name" value="TRANSCRIPTIONAL REGULATORY PROTEIN"/>
    <property type="match status" value="1"/>
</dbReference>
<dbReference type="SUPFAM" id="SSF46689">
    <property type="entry name" value="Homeodomain-like"/>
    <property type="match status" value="1"/>
</dbReference>
<keyword evidence="8" id="KW-1185">Reference proteome</keyword>
<evidence type="ECO:0000256" key="1">
    <source>
        <dbReference type="ARBA" id="ARBA00023015"/>
    </source>
</evidence>
<dbReference type="AlphaFoldDB" id="A0A3M9XJF6"/>
<evidence type="ECO:0000259" key="6">
    <source>
        <dbReference type="PROSITE" id="PS50977"/>
    </source>
</evidence>
<name>A0A3M9XJF6_9HYPH</name>
<feature type="DNA-binding region" description="H-T-H motif" evidence="4">
    <location>
        <begin position="26"/>
        <end position="45"/>
    </location>
</feature>
<evidence type="ECO:0000256" key="2">
    <source>
        <dbReference type="ARBA" id="ARBA00023125"/>
    </source>
</evidence>
<dbReference type="GO" id="GO:0003677">
    <property type="term" value="F:DNA binding"/>
    <property type="evidence" value="ECO:0007669"/>
    <property type="project" value="UniProtKB-UniRule"/>
</dbReference>